<dbReference type="Pfam" id="PF03184">
    <property type="entry name" value="DDE_1"/>
    <property type="match status" value="1"/>
</dbReference>
<evidence type="ECO:0000256" key="1">
    <source>
        <dbReference type="SAM" id="MobiDB-lite"/>
    </source>
</evidence>
<reference evidence="3 4" key="1">
    <citation type="journal article" date="2018" name="Sci. Rep.">
        <title>Characterisation of pathogen-specific regions and novel effector candidates in Fusarium oxysporum f. sp. cepae.</title>
        <authorList>
            <person name="Armitage A.D."/>
            <person name="Taylor A."/>
            <person name="Sobczyk M.K."/>
            <person name="Baxter L."/>
            <person name="Greenfield B.P."/>
            <person name="Bates H.J."/>
            <person name="Wilson F."/>
            <person name="Jackson A.C."/>
            <person name="Ott S."/>
            <person name="Harrison R.J."/>
            <person name="Clarkson J.P."/>
        </authorList>
    </citation>
    <scope>NUCLEOTIDE SEQUENCE [LARGE SCALE GENOMIC DNA]</scope>
    <source>
        <strain evidence="3 4">FoC_Fus2</strain>
    </source>
</reference>
<evidence type="ECO:0000313" key="3">
    <source>
        <dbReference type="EMBL" id="RKK07504.1"/>
    </source>
</evidence>
<sequence length="466" mass="52504">MWNMWKGFRGVDMEMLKPTWNGMEWIWIHIMDPYVDFVRAKCEDPKVISEWFALVWNVKAKYGILDEDTYNFDETGFMMGIIFACMVVTTSDGRGKAKLAKPGNREWATVIQGVNAQGWVIPPFIILAAQYHLANWYTESNLPADWMITTTDNGWTTNEVGLDWIKHFDKHTASRTKGTHRLLILDGHESHHSTIFELYCKEHNIVTLCMPSHSSHYLQPLDVGCFGPMKKAYGRQIEDLMRAHITHVSKVEFLRAFREAFFASMTEKNIQGGFMGAGLVPHDPERVLSKLDVRIRTPTPTLPPSTSADPWIPKTPQNPLEANSQSELIKTRISNHQNSSPTSMINAVDQFAKGAKAIMHRVALLEAEVSLRKANEALSKRRRAKRARVRLGGSLTVQDAQDLLAKKAADEKTPQERQQNGSYAGSARSKSRRCSTCGKAGYNARTCLETAESSVSSISDVIVVDY</sequence>
<proteinExistence type="predicted"/>
<feature type="region of interest" description="Disordered" evidence="1">
    <location>
        <begin position="407"/>
        <end position="435"/>
    </location>
</feature>
<dbReference type="AlphaFoldDB" id="A0A3L6MTT0"/>
<dbReference type="PANTHER" id="PTHR19303">
    <property type="entry name" value="TRANSPOSON"/>
    <property type="match status" value="1"/>
</dbReference>
<gene>
    <name evidence="3" type="ORF">BFJ65_g17709</name>
</gene>
<dbReference type="PANTHER" id="PTHR19303:SF62">
    <property type="entry name" value="HTH CENPB-TYPE DOMAIN-CONTAINING PROTEIN-RELATED"/>
    <property type="match status" value="1"/>
</dbReference>
<comment type="caution">
    <text evidence="3">The sequence shown here is derived from an EMBL/GenBank/DDBJ whole genome shotgun (WGS) entry which is preliminary data.</text>
</comment>
<evidence type="ECO:0000259" key="2">
    <source>
        <dbReference type="Pfam" id="PF03184"/>
    </source>
</evidence>
<protein>
    <recommendedName>
        <fullName evidence="2">DDE-1 domain-containing protein</fullName>
    </recommendedName>
</protein>
<organism evidence="3 4">
    <name type="scientific">Fusarium oxysporum f. sp. cepae</name>
    <dbReference type="NCBI Taxonomy" id="396571"/>
    <lineage>
        <taxon>Eukaryota</taxon>
        <taxon>Fungi</taxon>
        <taxon>Dikarya</taxon>
        <taxon>Ascomycota</taxon>
        <taxon>Pezizomycotina</taxon>
        <taxon>Sordariomycetes</taxon>
        <taxon>Hypocreomycetidae</taxon>
        <taxon>Hypocreales</taxon>
        <taxon>Nectriaceae</taxon>
        <taxon>Fusarium</taxon>
        <taxon>Fusarium oxysporum species complex</taxon>
    </lineage>
</organism>
<dbReference type="InterPro" id="IPR050863">
    <property type="entry name" value="CenT-Element_Derived"/>
</dbReference>
<dbReference type="GO" id="GO:0003677">
    <property type="term" value="F:DNA binding"/>
    <property type="evidence" value="ECO:0007669"/>
    <property type="project" value="TreeGrafter"/>
</dbReference>
<feature type="domain" description="DDE-1" evidence="2">
    <location>
        <begin position="105"/>
        <end position="274"/>
    </location>
</feature>
<dbReference type="Proteomes" id="UP000270866">
    <property type="component" value="Unassembled WGS sequence"/>
</dbReference>
<dbReference type="InterPro" id="IPR004875">
    <property type="entry name" value="DDE_SF_endonuclease_dom"/>
</dbReference>
<accession>A0A3L6MTT0</accession>
<dbReference type="EMBL" id="MRCU01000016">
    <property type="protein sequence ID" value="RKK07504.1"/>
    <property type="molecule type" value="Genomic_DNA"/>
</dbReference>
<evidence type="ECO:0000313" key="4">
    <source>
        <dbReference type="Proteomes" id="UP000270866"/>
    </source>
</evidence>
<dbReference type="GO" id="GO:0005634">
    <property type="term" value="C:nucleus"/>
    <property type="evidence" value="ECO:0007669"/>
    <property type="project" value="TreeGrafter"/>
</dbReference>
<name>A0A3L6MTT0_FUSOX</name>